<feature type="binding site" evidence="9">
    <location>
        <position position="342"/>
    </location>
    <ligand>
        <name>DNA</name>
        <dbReference type="ChEBI" id="CHEBI:16991"/>
    </ligand>
</feature>
<keyword evidence="1 9" id="KW-0963">Cytoplasm</keyword>
<evidence type="ECO:0000256" key="2">
    <source>
        <dbReference type="ARBA" id="ARBA00022741"/>
    </source>
</evidence>
<dbReference type="GO" id="GO:0016787">
    <property type="term" value="F:hydrolase activity"/>
    <property type="evidence" value="ECO:0007669"/>
    <property type="project" value="UniProtKB-KW"/>
</dbReference>
<dbReference type="SMART" id="SM00382">
    <property type="entry name" value="AAA"/>
    <property type="match status" value="1"/>
</dbReference>
<dbReference type="NCBIfam" id="NF000868">
    <property type="entry name" value="PRK00080.1"/>
    <property type="match status" value="1"/>
</dbReference>
<dbReference type="SUPFAM" id="SSF52540">
    <property type="entry name" value="P-loop containing nucleoside triphosphate hydrolases"/>
    <property type="match status" value="1"/>
</dbReference>
<dbReference type="PANTHER" id="PTHR42848:SF1">
    <property type="entry name" value="HOLLIDAY JUNCTION BRANCH MIGRATION COMPLEX SUBUNIT RUVB"/>
    <property type="match status" value="1"/>
</dbReference>
<dbReference type="Pfam" id="PF17864">
    <property type="entry name" value="AAA_lid_4"/>
    <property type="match status" value="1"/>
</dbReference>
<accession>A0ABS4Z050</accession>
<evidence type="ECO:0000313" key="12">
    <source>
        <dbReference type="EMBL" id="MBP2414379.1"/>
    </source>
</evidence>
<keyword evidence="5 9" id="KW-0067">ATP-binding</keyword>
<feature type="binding site" evidence="9">
    <location>
        <position position="94"/>
    </location>
    <ligand>
        <name>ATP</name>
        <dbReference type="ChEBI" id="CHEBI:30616"/>
    </ligand>
</feature>
<feature type="region of interest" description="Small ATPAse domain (RuvB-S)" evidence="9">
    <location>
        <begin position="214"/>
        <end position="284"/>
    </location>
</feature>
<keyword evidence="12" id="KW-0347">Helicase</keyword>
<comment type="subunit">
    <text evidence="9">Homohexamer. Forms an RuvA(8)-RuvB(12)-Holliday junction (HJ) complex. HJ DNA is sandwiched between 2 RuvA tetramers; dsDNA enters through RuvA and exits via RuvB. An RuvB hexamer assembles on each DNA strand where it exits the tetramer. Each RuvB hexamer is contacted by two RuvA subunits (via domain III) on 2 adjacent RuvB subunits; this complex drives branch migration. In the full resolvosome a probable DNA-RuvA(4)-RuvB(12)-RuvC(2) complex forms which resolves the HJ.</text>
</comment>
<keyword evidence="4 9" id="KW-0378">Hydrolase</keyword>
<feature type="binding site" evidence="9">
    <location>
        <position position="98"/>
    </location>
    <ligand>
        <name>ATP</name>
        <dbReference type="ChEBI" id="CHEBI:30616"/>
    </ligand>
</feature>
<evidence type="ECO:0000256" key="4">
    <source>
        <dbReference type="ARBA" id="ARBA00022801"/>
    </source>
</evidence>
<dbReference type="InterPro" id="IPR036390">
    <property type="entry name" value="WH_DNA-bd_sf"/>
</dbReference>
<keyword evidence="6 9" id="KW-0238">DNA-binding</keyword>
<feature type="binding site" evidence="9">
    <location>
        <position position="99"/>
    </location>
    <ligand>
        <name>ATP</name>
        <dbReference type="ChEBI" id="CHEBI:30616"/>
    </ligand>
</feature>
<dbReference type="InterPro" id="IPR036388">
    <property type="entry name" value="WH-like_DNA-bd_sf"/>
</dbReference>
<keyword evidence="3 9" id="KW-0227">DNA damage</keyword>
<feature type="binding site" evidence="9">
    <location>
        <position position="52"/>
    </location>
    <ligand>
        <name>ATP</name>
        <dbReference type="ChEBI" id="CHEBI:30616"/>
    </ligand>
</feature>
<evidence type="ECO:0000256" key="5">
    <source>
        <dbReference type="ARBA" id="ARBA00022840"/>
    </source>
</evidence>
<proteinExistence type="inferred from homology"/>
<comment type="similarity">
    <text evidence="9">Belongs to the RuvB family.</text>
</comment>
<keyword evidence="13" id="KW-1185">Reference proteome</keyword>
<dbReference type="InterPro" id="IPR027417">
    <property type="entry name" value="P-loop_NTPase"/>
</dbReference>
<comment type="function">
    <text evidence="9">The RuvA-RuvB-RuvC complex processes Holliday junction (HJ) DNA during genetic recombination and DNA repair, while the RuvA-RuvB complex plays an important role in the rescue of blocked DNA replication forks via replication fork reversal (RFR). RuvA specifically binds to HJ cruciform DNA, conferring on it an open structure. The RuvB hexamer acts as an ATP-dependent pump, pulling dsDNA into and through the RuvAB complex. RuvB forms 2 homohexamers on either side of HJ DNA bound by 1 or 2 RuvA tetramers; 4 subunits per hexamer contact DNA at a time. Coordinated motions by a converter formed by DNA-disengaged RuvB subunits stimulates ATP hydrolysis and nucleotide exchange. Immobilization of the converter enables RuvB to convert the ATP-contained energy into a lever motion, pulling 2 nucleotides of DNA out of the RuvA tetramer per ATP hydrolyzed, thus driving DNA branch migration. The RuvB motors rotate together with the DNA substrate, which together with the progressing nucleotide cycle form the mechanistic basis for DNA recombination by continuous HJ branch migration. Branch migration allows RuvC to scan DNA until it finds its consensus sequence, where it cleaves and resolves cruciform DNA.</text>
</comment>
<comment type="subcellular location">
    <subcellularLocation>
        <location evidence="9">Cytoplasm</location>
    </subcellularLocation>
</comment>
<dbReference type="CDD" id="cd00009">
    <property type="entry name" value="AAA"/>
    <property type="match status" value="1"/>
</dbReference>
<dbReference type="EC" id="3.6.4.-" evidence="9"/>
<feature type="region of interest" description="Head domain (RuvB-H)" evidence="9">
    <location>
        <begin position="287"/>
        <end position="379"/>
    </location>
</feature>
<feature type="compositionally biased region" description="Gly residues" evidence="10">
    <location>
        <begin position="20"/>
        <end position="33"/>
    </location>
</feature>
<dbReference type="GO" id="GO:0003678">
    <property type="term" value="F:DNA helicase activity"/>
    <property type="evidence" value="ECO:0007669"/>
    <property type="project" value="UniProtKB-EC"/>
</dbReference>
<feature type="binding site" evidence="9">
    <location>
        <position position="250"/>
    </location>
    <ligand>
        <name>ATP</name>
        <dbReference type="ChEBI" id="CHEBI:30616"/>
    </ligand>
</feature>
<reference evidence="12 13" key="1">
    <citation type="submission" date="2021-03" db="EMBL/GenBank/DDBJ databases">
        <title>Sequencing the genomes of 1000 actinobacteria strains.</title>
        <authorList>
            <person name="Klenk H.-P."/>
        </authorList>
    </citation>
    <scope>NUCLEOTIDE SEQUENCE [LARGE SCALE GENOMIC DNA]</scope>
    <source>
        <strain evidence="12 13">DSM 16005</strain>
    </source>
</reference>
<feature type="binding site" evidence="9">
    <location>
        <position position="347"/>
    </location>
    <ligand>
        <name>DNA</name>
        <dbReference type="ChEBI" id="CHEBI:16991"/>
    </ligand>
</feature>
<feature type="domain" description="AAA+ ATPase" evidence="11">
    <location>
        <begin position="83"/>
        <end position="216"/>
    </location>
</feature>
<dbReference type="RefSeq" id="WP_245346575.1">
    <property type="nucleotide sequence ID" value="NZ_JAGIOI010000001.1"/>
</dbReference>
<evidence type="ECO:0000256" key="3">
    <source>
        <dbReference type="ARBA" id="ARBA00022763"/>
    </source>
</evidence>
<evidence type="ECO:0000313" key="13">
    <source>
        <dbReference type="Proteomes" id="UP000711614"/>
    </source>
</evidence>
<dbReference type="InterPro" id="IPR008823">
    <property type="entry name" value="RuvB_wg_C"/>
</dbReference>
<feature type="binding site" evidence="9">
    <location>
        <begin position="160"/>
        <end position="162"/>
    </location>
    <ligand>
        <name>ATP</name>
        <dbReference type="ChEBI" id="CHEBI:30616"/>
    </ligand>
</feature>
<organism evidence="12 13">
    <name type="scientific">Arthrobacter stackebrandtii</name>
    <dbReference type="NCBI Taxonomy" id="272161"/>
    <lineage>
        <taxon>Bacteria</taxon>
        <taxon>Bacillati</taxon>
        <taxon>Actinomycetota</taxon>
        <taxon>Actinomycetes</taxon>
        <taxon>Micrococcales</taxon>
        <taxon>Micrococcaceae</taxon>
        <taxon>Arthrobacter</taxon>
    </lineage>
</organism>
<feature type="binding site" evidence="9">
    <location>
        <position position="53"/>
    </location>
    <ligand>
        <name>ATP</name>
        <dbReference type="ChEBI" id="CHEBI:30616"/>
    </ligand>
</feature>
<dbReference type="Pfam" id="PF05491">
    <property type="entry name" value="WHD_RuvB"/>
    <property type="match status" value="1"/>
</dbReference>
<feature type="binding site" evidence="9">
    <location>
        <position position="98"/>
    </location>
    <ligand>
        <name>Mg(2+)</name>
        <dbReference type="ChEBI" id="CHEBI:18420"/>
    </ligand>
</feature>
<evidence type="ECO:0000256" key="1">
    <source>
        <dbReference type="ARBA" id="ARBA00022490"/>
    </source>
</evidence>
<dbReference type="HAMAP" id="MF_00016">
    <property type="entry name" value="DNA_HJ_migration_RuvB"/>
    <property type="match status" value="1"/>
</dbReference>
<dbReference type="SUPFAM" id="SSF46785">
    <property type="entry name" value="Winged helix' DNA-binding domain"/>
    <property type="match status" value="1"/>
</dbReference>
<protein>
    <recommendedName>
        <fullName evidence="9">Holliday junction branch migration complex subunit RuvB</fullName>
        <ecNumber evidence="9">3.6.4.-</ecNumber>
    </recommendedName>
</protein>
<dbReference type="Gene3D" id="1.10.10.10">
    <property type="entry name" value="Winged helix-like DNA-binding domain superfamily/Winged helix DNA-binding domain"/>
    <property type="match status" value="1"/>
</dbReference>
<dbReference type="Pfam" id="PF05496">
    <property type="entry name" value="RuvB_N"/>
    <property type="match status" value="1"/>
</dbReference>
<comment type="catalytic activity">
    <reaction evidence="9">
        <text>ATP + H2O = ADP + phosphate + H(+)</text>
        <dbReference type="Rhea" id="RHEA:13065"/>
        <dbReference type="ChEBI" id="CHEBI:15377"/>
        <dbReference type="ChEBI" id="CHEBI:15378"/>
        <dbReference type="ChEBI" id="CHEBI:30616"/>
        <dbReference type="ChEBI" id="CHEBI:43474"/>
        <dbReference type="ChEBI" id="CHEBI:456216"/>
    </reaction>
</comment>
<evidence type="ECO:0000256" key="8">
    <source>
        <dbReference type="ARBA" id="ARBA00023204"/>
    </source>
</evidence>
<sequence>MAGTDDAAPLLPGQINLAGSGSGHGGSAAGRGAGELAAPIAEPEERELEAALRPKNLDDFVGQERVRKQLSLVLAASKIRGRSADHVLMSGPPGLGKTTLAMIVAAEMNAPLRISSGPAIQHAGDLAAILSSLTEGEVLFLDEIHRMSRPAEEMLYMAMEDFRVDIIVGKGAGATAIPLELPSFTLVGATTRAGLLPGPLRDRFGFTGHLEFYSVGELELVLRRSAGMLDLKLTSAGFSEIAGRSRGTPRIANRLLRRVRDWALVHGVETIDARTASAALDMYEVDVRGLDRLDRSVLEALVNKFNGGPVGLSTLAIAVGEETETVETVAEPFLVREGLLGRTPRGRIALPAAWEHLGLKMPGNAVAAAMLPFDDELDP</sequence>
<keyword evidence="7 9" id="KW-0233">DNA recombination</keyword>
<dbReference type="InterPro" id="IPR008824">
    <property type="entry name" value="RuvB-like_N"/>
</dbReference>
<evidence type="ECO:0000256" key="7">
    <source>
        <dbReference type="ARBA" id="ARBA00023172"/>
    </source>
</evidence>
<evidence type="ECO:0000256" key="9">
    <source>
        <dbReference type="HAMAP-Rule" id="MF_00016"/>
    </source>
</evidence>
<dbReference type="Proteomes" id="UP000711614">
    <property type="component" value="Unassembled WGS sequence"/>
</dbReference>
<dbReference type="InterPro" id="IPR041445">
    <property type="entry name" value="AAA_lid_4"/>
</dbReference>
<dbReference type="EMBL" id="JAGIOI010000001">
    <property type="protein sequence ID" value="MBP2414379.1"/>
    <property type="molecule type" value="Genomic_DNA"/>
</dbReference>
<comment type="domain">
    <text evidence="9">Has 3 domains, the large (RuvB-L) and small ATPase (RuvB-S) domains and the C-terminal head (RuvB-H) domain. The head domain binds DNA, while the ATPase domains jointly bind ATP, ADP or are empty depending on the state of the subunit in the translocation cycle. During a single DNA translocation step the structure of each domain remains the same, but their relative positions change.</text>
</comment>
<dbReference type="NCBIfam" id="TIGR00635">
    <property type="entry name" value="ruvB"/>
    <property type="match status" value="1"/>
</dbReference>
<feature type="region of interest" description="Disordered" evidence="10">
    <location>
        <begin position="1"/>
        <end position="38"/>
    </location>
</feature>
<feature type="binding site" evidence="9">
    <location>
        <position position="213"/>
    </location>
    <ligand>
        <name>ATP</name>
        <dbReference type="ChEBI" id="CHEBI:30616"/>
    </ligand>
</feature>
<feature type="binding site" evidence="9">
    <location>
        <position position="97"/>
    </location>
    <ligand>
        <name>ATP</name>
        <dbReference type="ChEBI" id="CHEBI:30616"/>
    </ligand>
</feature>
<evidence type="ECO:0000256" key="10">
    <source>
        <dbReference type="SAM" id="MobiDB-lite"/>
    </source>
</evidence>
<gene>
    <name evidence="9" type="primary">ruvB</name>
    <name evidence="12" type="ORF">JOF48_003178</name>
</gene>
<comment type="caution">
    <text evidence="9">Lacks conserved residue(s) required for the propagation of feature annotation.</text>
</comment>
<dbReference type="InterPro" id="IPR004605">
    <property type="entry name" value="DNA_helicase_Holl-junc_RuvB"/>
</dbReference>
<name>A0ABS4Z050_9MICC</name>
<comment type="caution">
    <text evidence="12">The sequence shown here is derived from an EMBL/GenBank/DDBJ whole genome shotgun (WGS) entry which is preliminary data.</text>
</comment>
<dbReference type="InterPro" id="IPR003593">
    <property type="entry name" value="AAA+_ATPase"/>
</dbReference>
<dbReference type="Gene3D" id="3.40.50.300">
    <property type="entry name" value="P-loop containing nucleotide triphosphate hydrolases"/>
    <property type="match status" value="1"/>
</dbReference>
<keyword evidence="8 9" id="KW-0234">DNA repair</keyword>
<evidence type="ECO:0000259" key="11">
    <source>
        <dbReference type="SMART" id="SM00382"/>
    </source>
</evidence>
<evidence type="ECO:0000256" key="6">
    <source>
        <dbReference type="ARBA" id="ARBA00023125"/>
    </source>
</evidence>
<dbReference type="Gene3D" id="1.10.8.60">
    <property type="match status" value="1"/>
</dbReference>
<feature type="binding site" evidence="9">
    <location>
        <position position="203"/>
    </location>
    <ligand>
        <name>ATP</name>
        <dbReference type="ChEBI" id="CHEBI:30616"/>
    </ligand>
</feature>
<dbReference type="PANTHER" id="PTHR42848">
    <property type="match status" value="1"/>
</dbReference>
<keyword evidence="2 9" id="KW-0547">Nucleotide-binding</keyword>